<dbReference type="EMBL" id="BAABUJ010000008">
    <property type="protein sequence ID" value="GAA5797436.1"/>
    <property type="molecule type" value="Genomic_DNA"/>
</dbReference>
<reference evidence="2 3" key="1">
    <citation type="submission" date="2024-04" db="EMBL/GenBank/DDBJ databases">
        <title>genome sequences of Mucor flavus KT1a and Helicostylum pulchrum KT1b strains isolation_sourced from the surface of a dry-aged beef.</title>
        <authorList>
            <person name="Toyotome T."/>
            <person name="Hosono M."/>
            <person name="Torimaru M."/>
            <person name="Fukuda K."/>
            <person name="Mikami N."/>
        </authorList>
    </citation>
    <scope>NUCLEOTIDE SEQUENCE [LARGE SCALE GENOMIC DNA]</scope>
    <source>
        <strain evidence="2 3">KT1b</strain>
    </source>
</reference>
<sequence length="494" mass="56981">MNLPQEVLLFILQSFIQDQPILSTHDIFHCQLVCKRWKSTAQCTNYTRLTLQILLFYENDITLLNKLHQFHKLQQLVVKRRTNSIQSLDSILDQLPNLTKLDVVLYHTISFSTDSLIGDDDISLNSTLKLLDELYINHARPEEEGEIKAVFMTTDITLSMLSQFIDYTLSIPTCAISFLLEIPLIKQALDIYTRHMSAERLGPLSITYTRDSKRQSTQCTVYRAFTKTQSHQFYIDYHCLTNELLHLKLIETIGRNLSEITYRTNIDSLLNVNGYFLDHILQHCCNLTKLRLSCTKLIRFLGKSLPSSGHQSLTHLVLLNCYLGKGVFKRLSDRLKDLKELVIIRFRLGSSGLDTRYYHIDMYDTTIDTLRLNQSILWFEASTQDYKTEPSAQQEYEIMPKADQNLQVWIQCKRIHKIQFLKPDNTVDLENILDTIQGGLAGNTRTIFKTGQDKPVIISVVYDGSSPSLYFIVKVVGDEDKFNILGAPMTLSRF</sequence>
<name>A0ABP9XRL3_9FUNG</name>
<dbReference type="CDD" id="cd09917">
    <property type="entry name" value="F-box_SF"/>
    <property type="match status" value="1"/>
</dbReference>
<feature type="domain" description="F-box" evidence="1">
    <location>
        <begin position="2"/>
        <end position="50"/>
    </location>
</feature>
<proteinExistence type="predicted"/>
<dbReference type="SUPFAM" id="SSF52058">
    <property type="entry name" value="L domain-like"/>
    <property type="match status" value="1"/>
</dbReference>
<evidence type="ECO:0000313" key="3">
    <source>
        <dbReference type="Proteomes" id="UP001476247"/>
    </source>
</evidence>
<comment type="caution">
    <text evidence="2">The sequence shown here is derived from an EMBL/GenBank/DDBJ whole genome shotgun (WGS) entry which is preliminary data.</text>
</comment>
<evidence type="ECO:0000259" key="1">
    <source>
        <dbReference type="Pfam" id="PF12937"/>
    </source>
</evidence>
<dbReference type="Proteomes" id="UP001476247">
    <property type="component" value="Unassembled WGS sequence"/>
</dbReference>
<evidence type="ECO:0000313" key="2">
    <source>
        <dbReference type="EMBL" id="GAA5797436.1"/>
    </source>
</evidence>
<accession>A0ABP9XRL3</accession>
<dbReference type="InterPro" id="IPR032675">
    <property type="entry name" value="LRR_dom_sf"/>
</dbReference>
<dbReference type="Gene3D" id="3.80.10.10">
    <property type="entry name" value="Ribonuclease Inhibitor"/>
    <property type="match status" value="2"/>
</dbReference>
<protein>
    <recommendedName>
        <fullName evidence="1">F-box domain-containing protein</fullName>
    </recommendedName>
</protein>
<dbReference type="Pfam" id="PF12937">
    <property type="entry name" value="F-box-like"/>
    <property type="match status" value="1"/>
</dbReference>
<dbReference type="InterPro" id="IPR001810">
    <property type="entry name" value="F-box_dom"/>
</dbReference>
<organism evidence="2 3">
    <name type="scientific">Helicostylum pulchrum</name>
    <dbReference type="NCBI Taxonomy" id="562976"/>
    <lineage>
        <taxon>Eukaryota</taxon>
        <taxon>Fungi</taxon>
        <taxon>Fungi incertae sedis</taxon>
        <taxon>Mucoromycota</taxon>
        <taxon>Mucoromycotina</taxon>
        <taxon>Mucoromycetes</taxon>
        <taxon>Mucorales</taxon>
        <taxon>Mucorineae</taxon>
        <taxon>Mucoraceae</taxon>
        <taxon>Helicostylum</taxon>
    </lineage>
</organism>
<keyword evidence="3" id="KW-1185">Reference proteome</keyword>
<gene>
    <name evidence="2" type="ORF">HPULCUR_002820</name>
</gene>